<evidence type="ECO:0000256" key="5">
    <source>
        <dbReference type="SAM" id="Coils"/>
    </source>
</evidence>
<evidence type="ECO:0000256" key="2">
    <source>
        <dbReference type="ARBA" id="ARBA00023015"/>
    </source>
</evidence>
<dbReference type="GO" id="GO:0000981">
    <property type="term" value="F:DNA-binding transcription factor activity, RNA polymerase II-specific"/>
    <property type="evidence" value="ECO:0007669"/>
    <property type="project" value="TreeGrafter"/>
</dbReference>
<keyword evidence="2" id="KW-0805">Transcription regulation</keyword>
<dbReference type="PANTHER" id="PTHR13935">
    <property type="entry name" value="ACHAETE-SCUTE TRANSCRIPTION FACTOR-RELATED"/>
    <property type="match status" value="1"/>
</dbReference>
<evidence type="ECO:0000256" key="3">
    <source>
        <dbReference type="ARBA" id="ARBA00023163"/>
    </source>
</evidence>
<dbReference type="EMBL" id="RCHU01000185">
    <property type="protein sequence ID" value="TKS11750.1"/>
    <property type="molecule type" value="Genomic_DNA"/>
</dbReference>
<dbReference type="InterPro" id="IPR011598">
    <property type="entry name" value="bHLH_dom"/>
</dbReference>
<accession>A0A4U5QLT5</accession>
<dbReference type="SMART" id="SM00353">
    <property type="entry name" value="HLH"/>
    <property type="match status" value="1"/>
</dbReference>
<dbReference type="PANTHER" id="PTHR13935:SF63">
    <property type="entry name" value="BHLH DOMAIN-CONTAINING PROTEIN"/>
    <property type="match status" value="1"/>
</dbReference>
<dbReference type="InterPro" id="IPR015660">
    <property type="entry name" value="MASH1/Ascl1a-like"/>
</dbReference>
<dbReference type="FunFam" id="4.10.280.10:FF:000103">
    <property type="entry name" value="Transcription factor bHLH162"/>
    <property type="match status" value="1"/>
</dbReference>
<dbReference type="AlphaFoldDB" id="A0A4U5QLT5"/>
<evidence type="ECO:0000256" key="1">
    <source>
        <dbReference type="ARBA" id="ARBA00004123"/>
    </source>
</evidence>
<gene>
    <name evidence="7" type="ORF">D5086_0000070480</name>
</gene>
<feature type="coiled-coil region" evidence="5">
    <location>
        <begin position="86"/>
        <end position="113"/>
    </location>
</feature>
<dbReference type="GO" id="GO:0090575">
    <property type="term" value="C:RNA polymerase II transcription regulator complex"/>
    <property type="evidence" value="ECO:0007669"/>
    <property type="project" value="TreeGrafter"/>
</dbReference>
<protein>
    <submittedName>
        <fullName evidence="7">Transcription factor bHLH118-like</fullName>
    </submittedName>
</protein>
<keyword evidence="3" id="KW-0804">Transcription</keyword>
<name>A0A4U5QLT5_POPAL</name>
<evidence type="ECO:0000259" key="6">
    <source>
        <dbReference type="PROSITE" id="PS50888"/>
    </source>
</evidence>
<comment type="caution">
    <text evidence="7">The sequence shown here is derived from an EMBL/GenBank/DDBJ whole genome shotgun (WGS) entry which is preliminary data.</text>
</comment>
<keyword evidence="5" id="KW-0175">Coiled coil</keyword>
<dbReference type="GO" id="GO:0046983">
    <property type="term" value="F:protein dimerization activity"/>
    <property type="evidence" value="ECO:0007669"/>
    <property type="project" value="InterPro"/>
</dbReference>
<reference evidence="7" key="1">
    <citation type="submission" date="2018-10" db="EMBL/GenBank/DDBJ databases">
        <title>Population genomic analysis revealed the cold adaptation of white poplar.</title>
        <authorList>
            <person name="Liu Y.-J."/>
        </authorList>
    </citation>
    <scope>NUCLEOTIDE SEQUENCE [LARGE SCALE GENOMIC DNA]</scope>
    <source>
        <strain evidence="7">PAL-ZL1</strain>
    </source>
</reference>
<evidence type="ECO:0000313" key="7">
    <source>
        <dbReference type="EMBL" id="TKS11750.1"/>
    </source>
</evidence>
<proteinExistence type="predicted"/>
<dbReference type="Pfam" id="PF00010">
    <property type="entry name" value="HLH"/>
    <property type="match status" value="1"/>
</dbReference>
<feature type="domain" description="BHLH" evidence="6">
    <location>
        <begin position="44"/>
        <end position="96"/>
    </location>
</feature>
<evidence type="ECO:0000256" key="4">
    <source>
        <dbReference type="ARBA" id="ARBA00023242"/>
    </source>
</evidence>
<organism evidence="7">
    <name type="scientific">Populus alba</name>
    <name type="common">White poplar</name>
    <dbReference type="NCBI Taxonomy" id="43335"/>
    <lineage>
        <taxon>Eukaryota</taxon>
        <taxon>Viridiplantae</taxon>
        <taxon>Streptophyta</taxon>
        <taxon>Embryophyta</taxon>
        <taxon>Tracheophyta</taxon>
        <taxon>Spermatophyta</taxon>
        <taxon>Magnoliopsida</taxon>
        <taxon>eudicotyledons</taxon>
        <taxon>Gunneridae</taxon>
        <taxon>Pentapetalae</taxon>
        <taxon>rosids</taxon>
        <taxon>fabids</taxon>
        <taxon>Malpighiales</taxon>
        <taxon>Salicaceae</taxon>
        <taxon>Saliceae</taxon>
        <taxon>Populus</taxon>
    </lineage>
</organism>
<dbReference type="SUPFAM" id="SSF47459">
    <property type="entry name" value="HLH, helix-loop-helix DNA-binding domain"/>
    <property type="match status" value="1"/>
</dbReference>
<comment type="subcellular location">
    <subcellularLocation>
        <location evidence="1">Nucleus</location>
    </subcellularLocation>
</comment>
<dbReference type="STRING" id="43335.A0A4U5QLT5"/>
<sequence length="246" mass="27620">MVYIKSCQEKGSAIFTSALRLLMGAMVESFGGTVIMESSSNVSSTKTERKVIEKNRRNQMKTLYSKLNSLLPNQNFKEPQPLPDQIDEAISHIKSLEEKLKKAREKKEGLTSSRKRSYTCTYDPIPIATPKSPQLKIQELGSALEIVLTSGPDNQFLFYEIIRILHEEGVEVVNANFQVLGDSIFQVLHAQMKESDNGFGAAKVTERLNMLINGSTSEMELDLELWDFEIHPGITGELLTGLEYET</sequence>
<dbReference type="Gene3D" id="4.10.280.10">
    <property type="entry name" value="Helix-loop-helix DNA-binding domain"/>
    <property type="match status" value="1"/>
</dbReference>
<dbReference type="PROSITE" id="PS50888">
    <property type="entry name" value="BHLH"/>
    <property type="match status" value="1"/>
</dbReference>
<dbReference type="InterPro" id="IPR036638">
    <property type="entry name" value="HLH_DNA-bd_sf"/>
</dbReference>
<dbReference type="GO" id="GO:0000977">
    <property type="term" value="F:RNA polymerase II transcription regulatory region sequence-specific DNA binding"/>
    <property type="evidence" value="ECO:0007669"/>
    <property type="project" value="TreeGrafter"/>
</dbReference>
<keyword evidence="4" id="KW-0539">Nucleus</keyword>